<dbReference type="GO" id="GO:0106245">
    <property type="term" value="F:L-serine-phosphatidylethanolamine phosphatidyltransferase activity"/>
    <property type="evidence" value="ECO:0007669"/>
    <property type="project" value="UniProtKB-UniRule"/>
</dbReference>
<comment type="caution">
    <text evidence="16">Lacks conserved residue(s) required for the propagation of feature annotation.</text>
</comment>
<evidence type="ECO:0000256" key="3">
    <source>
        <dbReference type="ARBA" id="ARBA00005189"/>
    </source>
</evidence>
<evidence type="ECO:0000256" key="15">
    <source>
        <dbReference type="ARBA" id="ARBA00035991"/>
    </source>
</evidence>
<dbReference type="EMBL" id="KE161800">
    <property type="protein sequence ID" value="EPQ05457.1"/>
    <property type="molecule type" value="Genomic_DNA"/>
</dbReference>
<evidence type="ECO:0000256" key="6">
    <source>
        <dbReference type="ARBA" id="ARBA00022679"/>
    </source>
</evidence>
<dbReference type="UniPathway" id="UPA00948"/>
<comment type="catalytic activity">
    <reaction evidence="15">
        <text>a 1,2-diacyl-sn-glycero-3-phosphocholine + L-serine = a 1,2-diacyl-sn-glycero-3-phospho-L-serine + choline</text>
        <dbReference type="Rhea" id="RHEA:45088"/>
        <dbReference type="ChEBI" id="CHEBI:15354"/>
        <dbReference type="ChEBI" id="CHEBI:33384"/>
        <dbReference type="ChEBI" id="CHEBI:57262"/>
        <dbReference type="ChEBI" id="CHEBI:57643"/>
    </reaction>
    <physiologicalReaction direction="left-to-right" evidence="15">
        <dbReference type="Rhea" id="RHEA:45089"/>
    </physiologicalReaction>
</comment>
<proteinExistence type="inferred from homology"/>
<evidence type="ECO:0000256" key="5">
    <source>
        <dbReference type="ARBA" id="ARBA00022516"/>
    </source>
</evidence>
<comment type="pathway">
    <text evidence="3">Lipid metabolism.</text>
</comment>
<keyword evidence="10 16" id="KW-0443">Lipid metabolism</keyword>
<evidence type="ECO:0000256" key="7">
    <source>
        <dbReference type="ARBA" id="ARBA00022692"/>
    </source>
</evidence>
<evidence type="ECO:0000256" key="10">
    <source>
        <dbReference type="ARBA" id="ARBA00023098"/>
    </source>
</evidence>
<gene>
    <name evidence="17" type="ORF">D623_10035371</name>
</gene>
<evidence type="ECO:0000256" key="12">
    <source>
        <dbReference type="ARBA" id="ARBA00023209"/>
    </source>
</evidence>
<keyword evidence="9 16" id="KW-1133">Transmembrane helix</keyword>
<comment type="pathway">
    <text evidence="2 16">Phospholipid metabolism; phosphatidylserine biosynthesis.</text>
</comment>
<keyword evidence="7 16" id="KW-0812">Transmembrane</keyword>
<dbReference type="AlphaFoldDB" id="S7PCD4"/>
<dbReference type="PANTHER" id="PTHR15362">
    <property type="entry name" value="PHOSPHATIDYLINOSITOL SYNTHASE"/>
    <property type="match status" value="1"/>
</dbReference>
<feature type="transmembrane region" description="Helical" evidence="16">
    <location>
        <begin position="21"/>
        <end position="42"/>
    </location>
</feature>
<evidence type="ECO:0000256" key="11">
    <source>
        <dbReference type="ARBA" id="ARBA00023136"/>
    </source>
</evidence>
<dbReference type="PANTHER" id="PTHR15362:SF15">
    <property type="entry name" value="PHOSPHATIDYLSERINE SYNTHASE 1"/>
    <property type="match status" value="1"/>
</dbReference>
<protein>
    <recommendedName>
        <fullName evidence="16">Phosphatidylserine synthase</fullName>
        <ecNumber evidence="16">2.7.8.29</ecNumber>
    </recommendedName>
    <alternativeName>
        <fullName evidence="16">Serine-exchange enzyme</fullName>
    </alternativeName>
</protein>
<keyword evidence="6 16" id="KW-0808">Transferase</keyword>
<keyword evidence="5 16" id="KW-0444">Lipid biosynthesis</keyword>
<reference evidence="17 18" key="1">
    <citation type="journal article" date="2013" name="Nat. Commun.">
        <title>Genome analysis reveals insights into physiology and longevity of the Brandt's bat Myotis brandtii.</title>
        <authorList>
            <person name="Seim I."/>
            <person name="Fang X."/>
            <person name="Xiong Z."/>
            <person name="Lobanov A.V."/>
            <person name="Huang Z."/>
            <person name="Ma S."/>
            <person name="Feng Y."/>
            <person name="Turanov A.A."/>
            <person name="Zhu Y."/>
            <person name="Lenz T.L."/>
            <person name="Gerashchenko M.V."/>
            <person name="Fan D."/>
            <person name="Hee Yim S."/>
            <person name="Yao X."/>
            <person name="Jordan D."/>
            <person name="Xiong Y."/>
            <person name="Ma Y."/>
            <person name="Lyapunov A.N."/>
            <person name="Chen G."/>
            <person name="Kulakova O.I."/>
            <person name="Sun Y."/>
            <person name="Lee S.G."/>
            <person name="Bronson R.T."/>
            <person name="Moskalev A.A."/>
            <person name="Sunyaev S.R."/>
            <person name="Zhang G."/>
            <person name="Krogh A."/>
            <person name="Wang J."/>
            <person name="Gladyshev V.N."/>
        </authorList>
    </citation>
    <scope>NUCLEOTIDE SEQUENCE [LARGE SCALE GENOMIC DNA]</scope>
</reference>
<keyword evidence="12 16" id="KW-0594">Phospholipid biosynthesis</keyword>
<organism evidence="17 18">
    <name type="scientific">Myotis brandtii</name>
    <name type="common">Brandt's bat</name>
    <dbReference type="NCBI Taxonomy" id="109478"/>
    <lineage>
        <taxon>Eukaryota</taxon>
        <taxon>Metazoa</taxon>
        <taxon>Chordata</taxon>
        <taxon>Craniata</taxon>
        <taxon>Vertebrata</taxon>
        <taxon>Euteleostomi</taxon>
        <taxon>Mammalia</taxon>
        <taxon>Eutheria</taxon>
        <taxon>Laurasiatheria</taxon>
        <taxon>Chiroptera</taxon>
        <taxon>Yangochiroptera</taxon>
        <taxon>Vespertilionidae</taxon>
        <taxon>Myotis</taxon>
    </lineage>
</organism>
<keyword evidence="18" id="KW-1185">Reference proteome</keyword>
<dbReference type="Pfam" id="PF03034">
    <property type="entry name" value="PSS"/>
    <property type="match status" value="1"/>
</dbReference>
<comment type="subcellular location">
    <subcellularLocation>
        <location evidence="1 16">Endoplasmic reticulum membrane</location>
        <topology evidence="1 16">Multi-pass membrane protein</topology>
    </subcellularLocation>
</comment>
<feature type="transmembrane region" description="Helical" evidence="16">
    <location>
        <begin position="135"/>
        <end position="156"/>
    </location>
</feature>
<evidence type="ECO:0000256" key="14">
    <source>
        <dbReference type="ARBA" id="ARBA00023686"/>
    </source>
</evidence>
<accession>S7PCD4</accession>
<name>S7PCD4_MYOBR</name>
<dbReference type="GO" id="GO:0005789">
    <property type="term" value="C:endoplasmic reticulum membrane"/>
    <property type="evidence" value="ECO:0007669"/>
    <property type="project" value="UniProtKB-SubCell"/>
</dbReference>
<feature type="transmembrane region" description="Helical" evidence="16">
    <location>
        <begin position="66"/>
        <end position="88"/>
    </location>
</feature>
<keyword evidence="13 16" id="KW-1208">Phospholipid metabolism</keyword>
<dbReference type="InterPro" id="IPR004277">
    <property type="entry name" value="PSS"/>
</dbReference>
<dbReference type="GO" id="GO:0006659">
    <property type="term" value="P:phosphatidylserine biosynthetic process"/>
    <property type="evidence" value="ECO:0007669"/>
    <property type="project" value="UniProtKB-UniRule"/>
</dbReference>
<comment type="catalytic activity">
    <reaction evidence="14">
        <text>a 1,2-diacyl-sn-glycero-3-phosphoethanolamine + L-serine = a 1,2-diacyl-sn-glycero-3-phospho-L-serine + ethanolamine</text>
        <dbReference type="Rhea" id="RHEA:27606"/>
        <dbReference type="ChEBI" id="CHEBI:33384"/>
        <dbReference type="ChEBI" id="CHEBI:57262"/>
        <dbReference type="ChEBI" id="CHEBI:57603"/>
        <dbReference type="ChEBI" id="CHEBI:64612"/>
        <dbReference type="EC" id="2.7.8.29"/>
    </reaction>
    <physiologicalReaction direction="left-to-right" evidence="14">
        <dbReference type="Rhea" id="RHEA:27607"/>
    </physiologicalReaction>
</comment>
<evidence type="ECO:0000256" key="9">
    <source>
        <dbReference type="ARBA" id="ARBA00022989"/>
    </source>
</evidence>
<evidence type="ECO:0000256" key="8">
    <source>
        <dbReference type="ARBA" id="ARBA00022824"/>
    </source>
</evidence>
<evidence type="ECO:0000256" key="1">
    <source>
        <dbReference type="ARBA" id="ARBA00004477"/>
    </source>
</evidence>
<evidence type="ECO:0000256" key="16">
    <source>
        <dbReference type="RuleBase" id="RU368094"/>
    </source>
</evidence>
<evidence type="ECO:0000313" key="17">
    <source>
        <dbReference type="EMBL" id="EPQ05457.1"/>
    </source>
</evidence>
<dbReference type="EC" id="2.7.8.29" evidence="16"/>
<evidence type="ECO:0000256" key="13">
    <source>
        <dbReference type="ARBA" id="ARBA00023264"/>
    </source>
</evidence>
<comment type="similarity">
    <text evidence="4 16">Belongs to the phosphatidyl serine synthase family.</text>
</comment>
<evidence type="ECO:0000256" key="4">
    <source>
        <dbReference type="ARBA" id="ARBA00008671"/>
    </source>
</evidence>
<sequence length="254" mass="30403">MINEQQVEDITIDFFYQPHTITLLSFTIVSLMYFTFTNWHYFPLGERILKHALAFPNRPFARPHPALWRMIFGLSVLYFLFLVFLLFLKSIMYWLDPNLCYAMREVYIMEYAVNCHVITWERVISHFDIFAFEHLWGWVMNVLLIHSYGLCWTISISWELTELFFMHLLPNFAECWWKQVVLDILLCNSGSIWLGMVPCQFLEMRTYHWTSFRDIHTTTGKIKRACSSLLPGEPTLDGLTPSLHLREWLEYTFL</sequence>
<evidence type="ECO:0000256" key="2">
    <source>
        <dbReference type="ARBA" id="ARBA00004916"/>
    </source>
</evidence>
<evidence type="ECO:0000313" key="18">
    <source>
        <dbReference type="Proteomes" id="UP000052978"/>
    </source>
</evidence>
<comment type="function">
    <text evidence="16">Catalyzes a base-exchange reaction in which the polar head group of phosphatidylethanolamine (PE) is replaced by L-serine.</text>
</comment>
<keyword evidence="11 16" id="KW-0472">Membrane</keyword>
<keyword evidence="8 16" id="KW-0256">Endoplasmic reticulum</keyword>
<dbReference type="Proteomes" id="UP000052978">
    <property type="component" value="Unassembled WGS sequence"/>
</dbReference>